<dbReference type="AlphaFoldDB" id="A0A366X5V1"/>
<dbReference type="NCBIfam" id="TIGR01764">
    <property type="entry name" value="excise"/>
    <property type="match status" value="1"/>
</dbReference>
<reference evidence="3 4" key="1">
    <citation type="submission" date="2018-07" db="EMBL/GenBank/DDBJ databases">
        <title>Modular assembly of carbohydrate-degrading microbial communities in the ocean.</title>
        <authorList>
            <person name="Enke T.N."/>
            <person name="Datta M.S."/>
            <person name="Schwartzman J.A."/>
            <person name="Cermak N."/>
            <person name="Schmitz D.A."/>
            <person name="Barrere J."/>
            <person name="Cordero O.X."/>
        </authorList>
    </citation>
    <scope>NUCLEOTIDE SEQUENCE [LARGE SCALE GENOMIC DNA]</scope>
    <source>
        <strain evidence="3 4">C3M10</strain>
    </source>
</reference>
<evidence type="ECO:0000259" key="2">
    <source>
        <dbReference type="Pfam" id="PF12728"/>
    </source>
</evidence>
<gene>
    <name evidence="3" type="ORF">DS909_03145</name>
</gene>
<feature type="domain" description="Helix-turn-helix" evidence="2">
    <location>
        <begin position="68"/>
        <end position="117"/>
    </location>
</feature>
<dbReference type="InterPro" id="IPR009061">
    <property type="entry name" value="DNA-bd_dom_put_sf"/>
</dbReference>
<feature type="region of interest" description="Disordered" evidence="1">
    <location>
        <begin position="34"/>
        <end position="58"/>
    </location>
</feature>
<accession>A0A366X5V1</accession>
<evidence type="ECO:0000313" key="3">
    <source>
        <dbReference type="EMBL" id="RBW60859.1"/>
    </source>
</evidence>
<sequence>MTDSSSHFQQRHDKGASASLKTLVRAIARTSARQCVSNMKHETGESDGGGQNSAKTEELECPSIQAPMMTVEAVAEHMNVSDRTAFRWIASGHLKAFRTGHVLRISGADLDVFIDNKSATWVTAHRQSRRFISCKINAKTAVVHTTPSWFSV</sequence>
<evidence type="ECO:0000256" key="1">
    <source>
        <dbReference type="SAM" id="MobiDB-lite"/>
    </source>
</evidence>
<organism evidence="3 4">
    <name type="scientific">Phaeobacter gallaeciensis</name>
    <dbReference type="NCBI Taxonomy" id="60890"/>
    <lineage>
        <taxon>Bacteria</taxon>
        <taxon>Pseudomonadati</taxon>
        <taxon>Pseudomonadota</taxon>
        <taxon>Alphaproteobacteria</taxon>
        <taxon>Rhodobacterales</taxon>
        <taxon>Roseobacteraceae</taxon>
        <taxon>Phaeobacter</taxon>
    </lineage>
</organism>
<comment type="caution">
    <text evidence="3">The sequence shown here is derived from an EMBL/GenBank/DDBJ whole genome shotgun (WGS) entry which is preliminary data.</text>
</comment>
<name>A0A366X5V1_9RHOB</name>
<dbReference type="EMBL" id="QOCE01000010">
    <property type="protein sequence ID" value="RBW60859.1"/>
    <property type="molecule type" value="Genomic_DNA"/>
</dbReference>
<dbReference type="Pfam" id="PF12728">
    <property type="entry name" value="HTH_17"/>
    <property type="match status" value="1"/>
</dbReference>
<dbReference type="SUPFAM" id="SSF46955">
    <property type="entry name" value="Putative DNA-binding domain"/>
    <property type="match status" value="1"/>
</dbReference>
<dbReference type="InterPro" id="IPR010093">
    <property type="entry name" value="SinI_DNA-bd"/>
</dbReference>
<dbReference type="GO" id="GO:0003677">
    <property type="term" value="F:DNA binding"/>
    <property type="evidence" value="ECO:0007669"/>
    <property type="project" value="InterPro"/>
</dbReference>
<dbReference type="InterPro" id="IPR041657">
    <property type="entry name" value="HTH_17"/>
</dbReference>
<proteinExistence type="predicted"/>
<protein>
    <recommendedName>
        <fullName evidence="2">Helix-turn-helix domain-containing protein</fullName>
    </recommendedName>
</protein>
<dbReference type="Proteomes" id="UP000252706">
    <property type="component" value="Unassembled WGS sequence"/>
</dbReference>
<dbReference type="OrthoDB" id="5459819at2"/>
<evidence type="ECO:0000313" key="4">
    <source>
        <dbReference type="Proteomes" id="UP000252706"/>
    </source>
</evidence>